<gene>
    <name evidence="1" type="ORF">KU39_4p23</name>
</gene>
<dbReference type="EMBL" id="CP012512">
    <property type="protein sequence ID" value="ALB24719.1"/>
    <property type="molecule type" value="Genomic_DNA"/>
</dbReference>
<keyword evidence="1" id="KW-0614">Plasmid</keyword>
<reference evidence="1 2" key="1">
    <citation type="journal article" date="2014" name="Genome Announc.">
        <title>Comparative Genome Analysis of Two Isolates of the Fish Pathogen Piscirickettsia salmonis from Different Hosts Reveals Major Differences in Virulence-Associated Secretion Systems.</title>
        <authorList>
            <person name="Bohle H."/>
            <person name="Henriquez P."/>
            <person name="Grothusen H."/>
            <person name="Navas E."/>
            <person name="Sandoval A."/>
            <person name="Bustamante F."/>
            <person name="Bustos P."/>
            <person name="Mancilla M."/>
        </authorList>
    </citation>
    <scope>NUCLEOTIDE SEQUENCE [LARGE SCALE GENOMIC DNA]</scope>
    <source>
        <strain evidence="2">B1-32597</strain>
    </source>
</reference>
<dbReference type="AlphaFoldDB" id="A0AAC8ZQ77"/>
<name>A0AAC8ZQ77_PISSA</name>
<accession>A0AAC8ZQ77</accession>
<sequence length="49" mass="6145">MYSVIKSFWAYRKRRYLGRYFAHPMMQNRRAKRDDYKPSAVRVTQRYVP</sequence>
<evidence type="ECO:0000313" key="2">
    <source>
        <dbReference type="Proteomes" id="UP000029558"/>
    </source>
</evidence>
<dbReference type="RefSeq" id="WP_196426544.1">
    <property type="nucleotide sequence ID" value="NZ_CP013799.1"/>
</dbReference>
<geneLocation type="plasmid" evidence="1 2">
    <name>pPSB1-4</name>
</geneLocation>
<dbReference type="Proteomes" id="UP000029558">
    <property type="component" value="Plasmid pPSB1-4"/>
</dbReference>
<evidence type="ECO:0000313" key="1">
    <source>
        <dbReference type="EMBL" id="ALB24719.1"/>
    </source>
</evidence>
<protein>
    <submittedName>
        <fullName evidence="1">Response regulator</fullName>
    </submittedName>
</protein>
<organism evidence="1 2">
    <name type="scientific">Piscirickettsia salmonis</name>
    <dbReference type="NCBI Taxonomy" id="1238"/>
    <lineage>
        <taxon>Bacteria</taxon>
        <taxon>Pseudomonadati</taxon>
        <taxon>Pseudomonadota</taxon>
        <taxon>Gammaproteobacteria</taxon>
        <taxon>Thiotrichales</taxon>
        <taxon>Piscirickettsiaceae</taxon>
        <taxon>Piscirickettsia</taxon>
    </lineage>
</organism>
<proteinExistence type="predicted"/>